<comment type="subunit">
    <text evidence="11">The system is composed of three essential subunits: KdpA, KdpB and KdpC.</text>
</comment>
<keyword evidence="7 11" id="KW-0630">Potassium</keyword>
<dbReference type="GO" id="GO:0005524">
    <property type="term" value="F:ATP binding"/>
    <property type="evidence" value="ECO:0007669"/>
    <property type="project" value="UniProtKB-UniRule"/>
</dbReference>
<evidence type="ECO:0000256" key="2">
    <source>
        <dbReference type="ARBA" id="ARBA00022475"/>
    </source>
</evidence>
<evidence type="ECO:0000256" key="9">
    <source>
        <dbReference type="ARBA" id="ARBA00023065"/>
    </source>
</evidence>
<dbReference type="InterPro" id="IPR003820">
    <property type="entry name" value="KdpC"/>
</dbReference>
<keyword evidence="10 11" id="KW-0472">Membrane</keyword>
<protein>
    <recommendedName>
        <fullName evidence="11">Potassium-transporting ATPase KdpC subunit</fullName>
    </recommendedName>
    <alternativeName>
        <fullName evidence="11">ATP phosphohydrolase [potassium-transporting] C chain</fullName>
    </alternativeName>
    <alternativeName>
        <fullName evidence="11">Potassium-binding and translocating subunit C</fullName>
    </alternativeName>
    <alternativeName>
        <fullName evidence="11">Potassium-translocating ATPase C chain</fullName>
    </alternativeName>
</protein>
<comment type="subcellular location">
    <subcellularLocation>
        <location evidence="11">Cell membrane</location>
        <topology evidence="11">Single-pass membrane protein</topology>
    </subcellularLocation>
</comment>
<evidence type="ECO:0000313" key="13">
    <source>
        <dbReference type="Proteomes" id="UP000439986"/>
    </source>
</evidence>
<evidence type="ECO:0000256" key="8">
    <source>
        <dbReference type="ARBA" id="ARBA00022989"/>
    </source>
</evidence>
<keyword evidence="8 11" id="KW-1133">Transmembrane helix</keyword>
<dbReference type="NCBIfam" id="NF001454">
    <property type="entry name" value="PRK00315.1"/>
    <property type="match status" value="1"/>
</dbReference>
<reference evidence="12 13" key="1">
    <citation type="submission" date="2019-11" db="EMBL/GenBank/DDBJ databases">
        <title>Novel species isolated from a subtropical stream in China.</title>
        <authorList>
            <person name="Lu H."/>
        </authorList>
    </citation>
    <scope>NUCLEOTIDE SEQUENCE [LARGE SCALE GENOMIC DNA]</scope>
    <source>
        <strain evidence="12 13">FT26W</strain>
    </source>
</reference>
<evidence type="ECO:0000256" key="11">
    <source>
        <dbReference type="HAMAP-Rule" id="MF_00276"/>
    </source>
</evidence>
<keyword evidence="4 11" id="KW-0812">Transmembrane</keyword>
<dbReference type="HAMAP" id="MF_00276">
    <property type="entry name" value="KdpC"/>
    <property type="match status" value="1"/>
</dbReference>
<comment type="similarity">
    <text evidence="11">Belongs to the KdpC family.</text>
</comment>
<dbReference type="PANTHER" id="PTHR30042:SF2">
    <property type="entry name" value="POTASSIUM-TRANSPORTING ATPASE KDPC SUBUNIT"/>
    <property type="match status" value="1"/>
</dbReference>
<evidence type="ECO:0000256" key="10">
    <source>
        <dbReference type="ARBA" id="ARBA00023136"/>
    </source>
</evidence>
<dbReference type="PIRSF" id="PIRSF001296">
    <property type="entry name" value="K_ATPase_KdpC"/>
    <property type="match status" value="1"/>
</dbReference>
<keyword evidence="6 11" id="KW-0067">ATP-binding</keyword>
<dbReference type="GO" id="GO:0005886">
    <property type="term" value="C:plasma membrane"/>
    <property type="evidence" value="ECO:0007669"/>
    <property type="project" value="UniProtKB-SubCell"/>
</dbReference>
<dbReference type="EMBL" id="WKJL01000029">
    <property type="protein sequence ID" value="MRW87613.1"/>
    <property type="molecule type" value="Genomic_DNA"/>
</dbReference>
<keyword evidence="9 11" id="KW-0406">Ion transport</keyword>
<accession>A0A844D437</accession>
<comment type="function">
    <text evidence="11">Part of the high-affinity ATP-driven potassium transport (or Kdp) system, which catalyzes the hydrolysis of ATP coupled with the electrogenic transport of potassium into the cytoplasm. This subunit acts as a catalytic chaperone that increases the ATP-binding affinity of the ATP-hydrolyzing subunit KdpB by the formation of a transient KdpB/KdpC/ATP ternary complex.</text>
</comment>
<evidence type="ECO:0000256" key="3">
    <source>
        <dbReference type="ARBA" id="ARBA00022538"/>
    </source>
</evidence>
<proteinExistence type="inferred from homology"/>
<evidence type="ECO:0000256" key="5">
    <source>
        <dbReference type="ARBA" id="ARBA00022741"/>
    </source>
</evidence>
<evidence type="ECO:0000256" key="4">
    <source>
        <dbReference type="ARBA" id="ARBA00022692"/>
    </source>
</evidence>
<evidence type="ECO:0000313" key="12">
    <source>
        <dbReference type="EMBL" id="MRW87613.1"/>
    </source>
</evidence>
<dbReference type="GO" id="GO:0008556">
    <property type="term" value="F:P-type potassium transmembrane transporter activity"/>
    <property type="evidence" value="ECO:0007669"/>
    <property type="project" value="InterPro"/>
</dbReference>
<evidence type="ECO:0000256" key="6">
    <source>
        <dbReference type="ARBA" id="ARBA00022840"/>
    </source>
</evidence>
<keyword evidence="5 11" id="KW-0547">Nucleotide-binding</keyword>
<dbReference type="PANTHER" id="PTHR30042">
    <property type="entry name" value="POTASSIUM-TRANSPORTING ATPASE C CHAIN"/>
    <property type="match status" value="1"/>
</dbReference>
<evidence type="ECO:0000256" key="7">
    <source>
        <dbReference type="ARBA" id="ARBA00022958"/>
    </source>
</evidence>
<comment type="caution">
    <text evidence="12">The sequence shown here is derived from an EMBL/GenBank/DDBJ whole genome shotgun (WGS) entry which is preliminary data.</text>
</comment>
<keyword evidence="1 11" id="KW-0813">Transport</keyword>
<sequence length="197" mass="20072">MTSHLRPAVTVFAALTLICGVIYPLAVTAIGQAAFAGQANGSLVEVNGKAVGSSLIGQAFTSPQYFWGRPSATGPMPNNAAGSGGANQGPNHPALIDAVKGRIDALRAANAAAGVANSAAIPVDLVTASASGLDPEISVAAAQYQAGRIAAVRKISREQVLALIGRTQQTQWFGFFGEARVNVLALNLALERAQPRG</sequence>
<dbReference type="Proteomes" id="UP000439986">
    <property type="component" value="Unassembled WGS sequence"/>
</dbReference>
<gene>
    <name evidence="11 12" type="primary">kdpC</name>
    <name evidence="12" type="ORF">GJ698_26430</name>
</gene>
<dbReference type="NCBIfam" id="TIGR00681">
    <property type="entry name" value="kdpC"/>
    <property type="match status" value="1"/>
</dbReference>
<keyword evidence="13" id="KW-1185">Reference proteome</keyword>
<dbReference type="RefSeq" id="WP_154360850.1">
    <property type="nucleotide sequence ID" value="NZ_WKJL01000029.1"/>
</dbReference>
<name>A0A844D437_9BURK</name>
<keyword evidence="3 11" id="KW-0633">Potassium transport</keyword>
<evidence type="ECO:0000256" key="1">
    <source>
        <dbReference type="ARBA" id="ARBA00022448"/>
    </source>
</evidence>
<dbReference type="Pfam" id="PF02669">
    <property type="entry name" value="KdpC"/>
    <property type="match status" value="1"/>
</dbReference>
<organism evidence="12 13">
    <name type="scientific">Duganella aquatilis</name>
    <dbReference type="NCBI Taxonomy" id="2666082"/>
    <lineage>
        <taxon>Bacteria</taxon>
        <taxon>Pseudomonadati</taxon>
        <taxon>Pseudomonadota</taxon>
        <taxon>Betaproteobacteria</taxon>
        <taxon>Burkholderiales</taxon>
        <taxon>Oxalobacteraceae</taxon>
        <taxon>Telluria group</taxon>
        <taxon>Duganella</taxon>
    </lineage>
</organism>
<dbReference type="AlphaFoldDB" id="A0A844D437"/>
<keyword evidence="2 11" id="KW-1003">Cell membrane</keyword>